<dbReference type="InterPro" id="IPR043502">
    <property type="entry name" value="DNA/RNA_pol_sf"/>
</dbReference>
<protein>
    <recommendedName>
        <fullName evidence="1">Reverse transcriptase domain-containing protein</fullName>
    </recommendedName>
</protein>
<dbReference type="Pfam" id="PF00078">
    <property type="entry name" value="RVT_1"/>
    <property type="match status" value="1"/>
</dbReference>
<evidence type="ECO:0000259" key="1">
    <source>
        <dbReference type="PROSITE" id="PS50878"/>
    </source>
</evidence>
<name>A0A8S5TQC2_9CAUD</name>
<dbReference type="PROSITE" id="PS50878">
    <property type="entry name" value="RT_POL"/>
    <property type="match status" value="1"/>
</dbReference>
<feature type="domain" description="Reverse transcriptase" evidence="1">
    <location>
        <begin position="1"/>
        <end position="305"/>
    </location>
</feature>
<proteinExistence type="predicted"/>
<reference evidence="2" key="1">
    <citation type="journal article" date="2021" name="Proc. Natl. Acad. Sci. U.S.A.">
        <title>A Catalog of Tens of Thousands of Viruses from Human Metagenomes Reveals Hidden Associations with Chronic Diseases.</title>
        <authorList>
            <person name="Tisza M.J."/>
            <person name="Buck C.B."/>
        </authorList>
    </citation>
    <scope>NUCLEOTIDE SEQUENCE</scope>
    <source>
        <strain evidence="2">CtbbV81</strain>
    </source>
</reference>
<dbReference type="EMBL" id="BK032878">
    <property type="protein sequence ID" value="DAF65341.1"/>
    <property type="molecule type" value="Genomic_DNA"/>
</dbReference>
<sequence>MKRYCKAIDITDRGLISTAVYKCLKKKYKRNDVLRLLSTYTTLDVNQIYCIFRRNGKNAIRFLVEAVIDDIQNEIINWDIKFPPVWYREKVDPSSGKIRRIGIQNIKHQLYDYIAVIALQPILKRIGEHQYASIKGRGTLKGARDVRRWLRNHKLTFVAQADVKKCYESIDRDKLMQFLECHIKNDLLIKLIRKLIYSFEKGLSIGSYLSQFLCNLYMSILYHLVAEGMYRIRKHRNGCNERINLVKKQTFYMDDTLFAGTNKKDIKKAMKMFIRKAKDMGLTIKSTFRIYKITRTFVDMMGYRIYQHKMTVRRRNFRRIRRAYKKALKYYKTHKPIPFKLAKRCSSFYGFLKNTNSKHIRKKWKVKKIMKICKGVIRREESKVYAEAAAA</sequence>
<organism evidence="2">
    <name type="scientific">Siphoviridae sp. ctbbV81</name>
    <dbReference type="NCBI Taxonomy" id="2827900"/>
    <lineage>
        <taxon>Viruses</taxon>
        <taxon>Duplodnaviria</taxon>
        <taxon>Heunggongvirae</taxon>
        <taxon>Uroviricota</taxon>
        <taxon>Caudoviricetes</taxon>
    </lineage>
</organism>
<dbReference type="SUPFAM" id="SSF56672">
    <property type="entry name" value="DNA/RNA polymerases"/>
    <property type="match status" value="1"/>
</dbReference>
<dbReference type="InterPro" id="IPR000477">
    <property type="entry name" value="RT_dom"/>
</dbReference>
<accession>A0A8S5TQC2</accession>
<evidence type="ECO:0000313" key="2">
    <source>
        <dbReference type="EMBL" id="DAF65341.1"/>
    </source>
</evidence>